<evidence type="ECO:0000313" key="2">
    <source>
        <dbReference type="EMBL" id="NDL56854.1"/>
    </source>
</evidence>
<dbReference type="RefSeq" id="WP_162449556.1">
    <property type="nucleotide sequence ID" value="NZ_WLZY01000002.1"/>
</dbReference>
<accession>A0A7K3M0Q2</accession>
<dbReference type="SUPFAM" id="SSF50475">
    <property type="entry name" value="FMN-binding split barrel"/>
    <property type="match status" value="1"/>
</dbReference>
<gene>
    <name evidence="2" type="ORF">F7O44_07185</name>
</gene>
<feature type="domain" description="Pyridoxamine 5'-phosphate oxidase N-terminal" evidence="1">
    <location>
        <begin position="24"/>
        <end position="128"/>
    </location>
</feature>
<name>A0A7K3M0Q2_9ACTN</name>
<dbReference type="InterPro" id="IPR012349">
    <property type="entry name" value="Split_barrel_FMN-bd"/>
</dbReference>
<protein>
    <submittedName>
        <fullName evidence="2">Pyridoxamine 5'-phosphate oxidase family protein</fullName>
    </submittedName>
</protein>
<dbReference type="Gene3D" id="2.30.110.10">
    <property type="entry name" value="Electron Transport, Fmn-binding Protein, Chain A"/>
    <property type="match status" value="1"/>
</dbReference>
<dbReference type="InterPro" id="IPR011576">
    <property type="entry name" value="Pyridox_Oxase_N"/>
</dbReference>
<organism evidence="2 3">
    <name type="scientific">Phytoactinopolyspora mesophila</name>
    <dbReference type="NCBI Taxonomy" id="2650750"/>
    <lineage>
        <taxon>Bacteria</taxon>
        <taxon>Bacillati</taxon>
        <taxon>Actinomycetota</taxon>
        <taxon>Actinomycetes</taxon>
        <taxon>Jiangellales</taxon>
        <taxon>Jiangellaceae</taxon>
        <taxon>Phytoactinopolyspora</taxon>
    </lineage>
</organism>
<sequence length="147" mass="16617">MAAPRAAQQRKADTLRRLEKGGDAWIATGDENGNAHLVPLSSYWDGSALIIYSPTKSITARNLRRGGRVRAGVGPTRDVTIIEGHAELLSDDERTSLDDAIVPIYEWDARQSPNHQMFRIVPRRIQAWREENEIEGRDLMRDGQWLV</sequence>
<comment type="caution">
    <text evidence="2">The sequence shown here is derived from an EMBL/GenBank/DDBJ whole genome shotgun (WGS) entry which is preliminary data.</text>
</comment>
<dbReference type="Pfam" id="PF01243">
    <property type="entry name" value="PNPOx_N"/>
    <property type="match status" value="1"/>
</dbReference>
<reference evidence="2 3" key="1">
    <citation type="submission" date="2019-11" db="EMBL/GenBank/DDBJ databases">
        <authorList>
            <person name="Li X.-J."/>
            <person name="Feng X.-M."/>
        </authorList>
    </citation>
    <scope>NUCLEOTIDE SEQUENCE [LARGE SCALE GENOMIC DNA]</scope>
    <source>
        <strain evidence="2 3">XMNu-373</strain>
    </source>
</reference>
<proteinExistence type="predicted"/>
<evidence type="ECO:0000259" key="1">
    <source>
        <dbReference type="Pfam" id="PF01243"/>
    </source>
</evidence>
<keyword evidence="3" id="KW-1185">Reference proteome</keyword>
<evidence type="ECO:0000313" key="3">
    <source>
        <dbReference type="Proteomes" id="UP000460435"/>
    </source>
</evidence>
<dbReference type="EMBL" id="WLZY01000002">
    <property type="protein sequence ID" value="NDL56854.1"/>
    <property type="molecule type" value="Genomic_DNA"/>
</dbReference>
<dbReference type="AlphaFoldDB" id="A0A7K3M0Q2"/>
<dbReference type="Proteomes" id="UP000460435">
    <property type="component" value="Unassembled WGS sequence"/>
</dbReference>